<evidence type="ECO:0000313" key="10">
    <source>
        <dbReference type="EMBL" id="KAK6759528.1"/>
    </source>
</evidence>
<comment type="similarity">
    <text evidence="4">Belongs to the GST superfamily. Zeta family.</text>
</comment>
<evidence type="ECO:0000256" key="1">
    <source>
        <dbReference type="ARBA" id="ARBA00001622"/>
    </source>
</evidence>
<dbReference type="InterPro" id="IPR004046">
    <property type="entry name" value="GST_C"/>
</dbReference>
<name>A0ABR1EAP1_NECAM</name>
<dbReference type="EMBL" id="JAVFWL010000006">
    <property type="protein sequence ID" value="KAK6759528.1"/>
    <property type="molecule type" value="Genomic_DNA"/>
</dbReference>
<protein>
    <recommendedName>
        <fullName evidence="5">maleylacetoacetate isomerase</fullName>
        <ecNumber evidence="5">5.2.1.2</ecNumber>
    </recommendedName>
</protein>
<dbReference type="InterPro" id="IPR036282">
    <property type="entry name" value="Glutathione-S-Trfase_C_sf"/>
</dbReference>
<dbReference type="PROSITE" id="PS50405">
    <property type="entry name" value="GST_CTER"/>
    <property type="match status" value="1"/>
</dbReference>
<evidence type="ECO:0000259" key="8">
    <source>
        <dbReference type="PROSITE" id="PS50404"/>
    </source>
</evidence>
<dbReference type="SFLD" id="SFLDS00019">
    <property type="entry name" value="Glutathione_Transferase_(cytos"/>
    <property type="match status" value="1"/>
</dbReference>
<evidence type="ECO:0000256" key="3">
    <source>
        <dbReference type="ARBA" id="ARBA00004671"/>
    </source>
</evidence>
<evidence type="ECO:0000256" key="2">
    <source>
        <dbReference type="ARBA" id="ARBA00001955"/>
    </source>
</evidence>
<dbReference type="InterPro" id="IPR036249">
    <property type="entry name" value="Thioredoxin-like_sf"/>
</dbReference>
<evidence type="ECO:0000256" key="5">
    <source>
        <dbReference type="ARBA" id="ARBA00013199"/>
    </source>
</evidence>
<proteinExistence type="inferred from homology"/>
<evidence type="ECO:0000256" key="6">
    <source>
        <dbReference type="ARBA" id="ARBA00022878"/>
    </source>
</evidence>
<dbReference type="InterPro" id="IPR010987">
    <property type="entry name" value="Glutathione-S-Trfase_C-like"/>
</dbReference>
<dbReference type="Proteomes" id="UP001303046">
    <property type="component" value="Unassembled WGS sequence"/>
</dbReference>
<keyword evidence="11" id="KW-1185">Reference proteome</keyword>
<dbReference type="Gene3D" id="1.20.1050.10">
    <property type="match status" value="1"/>
</dbReference>
<reference evidence="10 11" key="1">
    <citation type="submission" date="2023-08" db="EMBL/GenBank/DDBJ databases">
        <title>A Necator americanus chromosomal reference genome.</title>
        <authorList>
            <person name="Ilik V."/>
            <person name="Petrzelkova K.J."/>
            <person name="Pardy F."/>
            <person name="Fuh T."/>
            <person name="Niatou-Singa F.S."/>
            <person name="Gouil Q."/>
            <person name="Baker L."/>
            <person name="Ritchie M.E."/>
            <person name="Jex A.R."/>
            <person name="Gazzola D."/>
            <person name="Li H."/>
            <person name="Toshio Fujiwara R."/>
            <person name="Zhan B."/>
            <person name="Aroian R.V."/>
            <person name="Pafco B."/>
            <person name="Schwarz E.M."/>
        </authorList>
    </citation>
    <scope>NUCLEOTIDE SEQUENCE [LARGE SCALE GENOMIC DNA]</scope>
    <source>
        <strain evidence="10 11">Aroian</strain>
        <tissue evidence="10">Whole animal</tissue>
    </source>
</reference>
<comment type="cofactor">
    <cofactor evidence="2">
        <name>glutathione</name>
        <dbReference type="ChEBI" id="CHEBI:57925"/>
    </cofactor>
</comment>
<dbReference type="PROSITE" id="PS50404">
    <property type="entry name" value="GST_NTER"/>
    <property type="match status" value="1"/>
</dbReference>
<organism evidence="10 11">
    <name type="scientific">Necator americanus</name>
    <name type="common">Human hookworm</name>
    <dbReference type="NCBI Taxonomy" id="51031"/>
    <lineage>
        <taxon>Eukaryota</taxon>
        <taxon>Metazoa</taxon>
        <taxon>Ecdysozoa</taxon>
        <taxon>Nematoda</taxon>
        <taxon>Chromadorea</taxon>
        <taxon>Rhabditida</taxon>
        <taxon>Rhabditina</taxon>
        <taxon>Rhabditomorpha</taxon>
        <taxon>Strongyloidea</taxon>
        <taxon>Ancylostomatidae</taxon>
        <taxon>Bunostominae</taxon>
        <taxon>Necator</taxon>
    </lineage>
</organism>
<dbReference type="Pfam" id="PF14497">
    <property type="entry name" value="GST_C_3"/>
    <property type="match status" value="1"/>
</dbReference>
<comment type="catalytic activity">
    <reaction evidence="1">
        <text>4-maleylacetoacetate = 4-fumarylacetoacetate</text>
        <dbReference type="Rhea" id="RHEA:14817"/>
        <dbReference type="ChEBI" id="CHEBI:17105"/>
        <dbReference type="ChEBI" id="CHEBI:18034"/>
        <dbReference type="EC" id="5.2.1.2"/>
    </reaction>
</comment>
<dbReference type="SUPFAM" id="SSF52833">
    <property type="entry name" value="Thioredoxin-like"/>
    <property type="match status" value="1"/>
</dbReference>
<dbReference type="CDD" id="cd03042">
    <property type="entry name" value="GST_N_Zeta"/>
    <property type="match status" value="1"/>
</dbReference>
<dbReference type="InterPro" id="IPR040079">
    <property type="entry name" value="Glutathione_S-Trfase"/>
</dbReference>
<comment type="caution">
    <text evidence="10">The sequence shown here is derived from an EMBL/GenBank/DDBJ whole genome shotgun (WGS) entry which is preliminary data.</text>
</comment>
<keyword evidence="6" id="KW-0828">Tyrosine catabolism</keyword>
<evidence type="ECO:0000256" key="4">
    <source>
        <dbReference type="ARBA" id="ARBA00010007"/>
    </source>
</evidence>
<accession>A0ABR1EAP1</accession>
<dbReference type="InterPro" id="IPR005955">
    <property type="entry name" value="GST_Zeta"/>
</dbReference>
<dbReference type="InterPro" id="IPR034333">
    <property type="entry name" value="GST_Zeta_N"/>
</dbReference>
<evidence type="ECO:0000313" key="11">
    <source>
        <dbReference type="Proteomes" id="UP001303046"/>
    </source>
</evidence>
<dbReference type="SFLD" id="SFLDG00358">
    <property type="entry name" value="Main_(cytGST)"/>
    <property type="match status" value="1"/>
</dbReference>
<dbReference type="SUPFAM" id="SSF47616">
    <property type="entry name" value="GST C-terminal domain-like"/>
    <property type="match status" value="1"/>
</dbReference>
<gene>
    <name evidence="10" type="primary">Necator_chrX.g21397</name>
    <name evidence="10" type="ORF">RB195_021236</name>
</gene>
<evidence type="ECO:0000259" key="9">
    <source>
        <dbReference type="PROSITE" id="PS50405"/>
    </source>
</evidence>
<dbReference type="InterPro" id="IPR004045">
    <property type="entry name" value="Glutathione_S-Trfase_N"/>
</dbReference>
<keyword evidence="7" id="KW-0585">Phenylalanine catabolism</keyword>
<sequence>MSSSKPILYSYWRSSCSWRVRIALNLKKVDYEYKTVNLLSKEDLNSPEFLAANPAKKVPALVVNGVPLTESMAIMEYLDEVYPDGCPLLPKDPIQRAHSRAIALQIAAGIQPVQNIRILKYVNEQTPGAGAKWANHWLTDGFKDLEAMLSRTAGIYAVGDKITIADLCIPSIIYNAKRWGVDVSAFPTLCKIDAALAEIPEFQAAHPDKQPDADLNA</sequence>
<dbReference type="EC" id="5.2.1.2" evidence="5"/>
<evidence type="ECO:0000256" key="7">
    <source>
        <dbReference type="ARBA" id="ARBA00023232"/>
    </source>
</evidence>
<comment type="pathway">
    <text evidence="3">Amino-acid degradation; L-phenylalanine degradation; acetoacetate and fumarate from L-phenylalanine: step 5/6.</text>
</comment>
<dbReference type="Pfam" id="PF02798">
    <property type="entry name" value="GST_N"/>
    <property type="match status" value="1"/>
</dbReference>
<feature type="domain" description="GST C-terminal" evidence="9">
    <location>
        <begin position="92"/>
        <end position="215"/>
    </location>
</feature>
<dbReference type="PANTHER" id="PTHR42673">
    <property type="entry name" value="MALEYLACETOACETATE ISOMERASE"/>
    <property type="match status" value="1"/>
</dbReference>
<dbReference type="CDD" id="cd03191">
    <property type="entry name" value="GST_C_Zeta"/>
    <property type="match status" value="1"/>
</dbReference>
<dbReference type="Gene3D" id="3.40.30.10">
    <property type="entry name" value="Glutaredoxin"/>
    <property type="match status" value="1"/>
</dbReference>
<dbReference type="NCBIfam" id="TIGR01262">
    <property type="entry name" value="maiA"/>
    <property type="match status" value="1"/>
</dbReference>
<feature type="domain" description="GST N-terminal" evidence="8">
    <location>
        <begin position="4"/>
        <end position="86"/>
    </location>
</feature>
<dbReference type="InterPro" id="IPR034330">
    <property type="entry name" value="GST_Zeta_C"/>
</dbReference>
<dbReference type="PANTHER" id="PTHR42673:SF4">
    <property type="entry name" value="MALEYLACETOACETATE ISOMERASE"/>
    <property type="match status" value="1"/>
</dbReference>